<feature type="transmembrane region" description="Helical" evidence="1">
    <location>
        <begin position="151"/>
        <end position="171"/>
    </location>
</feature>
<dbReference type="GO" id="GO:0005886">
    <property type="term" value="C:plasma membrane"/>
    <property type="evidence" value="ECO:0007669"/>
    <property type="project" value="InterPro"/>
</dbReference>
<comment type="caution">
    <text evidence="3">The sequence shown here is derived from an EMBL/GenBank/DDBJ whole genome shotgun (WGS) entry which is preliminary data.</text>
</comment>
<keyword evidence="1" id="KW-1133">Transmembrane helix</keyword>
<keyword evidence="4" id="KW-1185">Reference proteome</keyword>
<dbReference type="GO" id="GO:0051285">
    <property type="term" value="C:cell cortex of cell tip"/>
    <property type="evidence" value="ECO:0007669"/>
    <property type="project" value="TreeGrafter"/>
</dbReference>
<dbReference type="InterPro" id="IPR009571">
    <property type="entry name" value="SUR7/Rim9-like_fungi"/>
</dbReference>
<dbReference type="STRING" id="205917.A0A4Y9ZAE1"/>
<feature type="transmembrane region" description="Helical" evidence="1">
    <location>
        <begin position="230"/>
        <end position="253"/>
    </location>
</feature>
<dbReference type="GO" id="GO:0031505">
    <property type="term" value="P:fungal-type cell wall organization"/>
    <property type="evidence" value="ECO:0007669"/>
    <property type="project" value="TreeGrafter"/>
</dbReference>
<keyword evidence="1" id="KW-0472">Membrane</keyword>
<evidence type="ECO:0000313" key="3">
    <source>
        <dbReference type="EMBL" id="TFY71130.1"/>
    </source>
</evidence>
<accession>A0A4Y9ZAE1</accession>
<organism evidence="3 4">
    <name type="scientific">Dentipellis fragilis</name>
    <dbReference type="NCBI Taxonomy" id="205917"/>
    <lineage>
        <taxon>Eukaryota</taxon>
        <taxon>Fungi</taxon>
        <taxon>Dikarya</taxon>
        <taxon>Basidiomycota</taxon>
        <taxon>Agaricomycotina</taxon>
        <taxon>Agaricomycetes</taxon>
        <taxon>Russulales</taxon>
        <taxon>Hericiaceae</taxon>
        <taxon>Dentipellis</taxon>
    </lineage>
</organism>
<evidence type="ECO:0000313" key="4">
    <source>
        <dbReference type="Proteomes" id="UP000298327"/>
    </source>
</evidence>
<reference evidence="3 4" key="1">
    <citation type="submission" date="2019-02" db="EMBL/GenBank/DDBJ databases">
        <title>Genome sequencing of the rare red list fungi Dentipellis fragilis.</title>
        <authorList>
            <person name="Buettner E."/>
            <person name="Kellner H."/>
        </authorList>
    </citation>
    <scope>NUCLEOTIDE SEQUENCE [LARGE SCALE GENOMIC DNA]</scope>
    <source>
        <strain evidence="3 4">DSM 105465</strain>
    </source>
</reference>
<name>A0A4Y9ZAE1_9AGAM</name>
<feature type="chain" id="PRO_5021353347" evidence="2">
    <location>
        <begin position="30"/>
        <end position="295"/>
    </location>
</feature>
<sequence>MRGEICVGFASLFSLAALLLLIFTHVGQTNHSGVPGEIAMAKVNISGYGQALAKGFGDPIDGLYTSNATAPLEADLGLRQFYEFGLYSYCAYTSDSPKTGICTNHTTARRYEPYNALLADMKANYSIFTDAIILGTTFRDSGTLGSHTHSAYYLLLLGTICCGLALILGLIKHTLTFLLSAFFALVATLFVLVGSALWTVAIDQSADINRFVVGSSIPLGITVSTGTGLYLAWAAFACLFVSCIPYVISATLFHALSFLHRFPPFAFFAAPQAGIFAYARTYTYDDRLTKGKHEH</sequence>
<dbReference type="PANTHER" id="PTHR28019:SF2">
    <property type="entry name" value="CELL MEMBRANE PROTEIN YLR413W-RELATED"/>
    <property type="match status" value="1"/>
</dbReference>
<evidence type="ECO:0000256" key="1">
    <source>
        <dbReference type="SAM" id="Phobius"/>
    </source>
</evidence>
<feature type="signal peptide" evidence="2">
    <location>
        <begin position="1"/>
        <end position="29"/>
    </location>
</feature>
<dbReference type="EMBL" id="SEOQ01000065">
    <property type="protein sequence ID" value="TFY71130.1"/>
    <property type="molecule type" value="Genomic_DNA"/>
</dbReference>
<dbReference type="OrthoDB" id="3349852at2759"/>
<dbReference type="Gene3D" id="1.20.140.150">
    <property type="match status" value="1"/>
</dbReference>
<protein>
    <submittedName>
        <fullName evidence="3">Uncharacterized protein</fullName>
    </submittedName>
</protein>
<feature type="transmembrane region" description="Helical" evidence="1">
    <location>
        <begin position="178"/>
        <end position="201"/>
    </location>
</feature>
<dbReference type="AlphaFoldDB" id="A0A4Y9ZAE1"/>
<evidence type="ECO:0000256" key="2">
    <source>
        <dbReference type="SAM" id="SignalP"/>
    </source>
</evidence>
<proteinExistence type="predicted"/>
<dbReference type="Proteomes" id="UP000298327">
    <property type="component" value="Unassembled WGS sequence"/>
</dbReference>
<keyword evidence="2" id="KW-0732">Signal</keyword>
<keyword evidence="1" id="KW-0812">Transmembrane</keyword>
<dbReference type="InterPro" id="IPR052413">
    <property type="entry name" value="SUR7_domain"/>
</dbReference>
<dbReference type="Pfam" id="PF06687">
    <property type="entry name" value="SUR7"/>
    <property type="match status" value="1"/>
</dbReference>
<gene>
    <name evidence="3" type="ORF">EVG20_g1867</name>
</gene>
<dbReference type="PANTHER" id="PTHR28019">
    <property type="entry name" value="CELL MEMBRANE PROTEIN YLR413W-RELATED"/>
    <property type="match status" value="1"/>
</dbReference>